<evidence type="ECO:0000313" key="2">
    <source>
        <dbReference type="Proteomes" id="UP000008281"/>
    </source>
</evidence>
<dbReference type="EMBL" id="DS268561">
    <property type="protein sequence ID" value="EFO90091.1"/>
    <property type="molecule type" value="Genomic_DNA"/>
</dbReference>
<dbReference type="OrthoDB" id="5908675at2759"/>
<dbReference type="Proteomes" id="UP000008281">
    <property type="component" value="Unassembled WGS sequence"/>
</dbReference>
<reference evidence="1" key="1">
    <citation type="submission" date="2007-07" db="EMBL/GenBank/DDBJ databases">
        <title>PCAP assembly of the Caenorhabditis remanei genome.</title>
        <authorList>
            <consortium name="The Caenorhabditis remanei Sequencing Consortium"/>
            <person name="Wilson R.K."/>
        </authorList>
    </citation>
    <scope>NUCLEOTIDE SEQUENCE [LARGE SCALE GENOMIC DNA]</scope>
    <source>
        <strain evidence="1">PB4641</strain>
    </source>
</reference>
<dbReference type="OMA" id="KFTRTHT"/>
<name>E3N933_CAERE</name>
<proteinExistence type="predicted"/>
<keyword evidence="2" id="KW-1185">Reference proteome</keyword>
<protein>
    <submittedName>
        <fullName evidence="1">Uncharacterized protein</fullName>
    </submittedName>
</protein>
<dbReference type="HOGENOM" id="CLU_1556703_0_0_1"/>
<evidence type="ECO:0000313" key="1">
    <source>
        <dbReference type="EMBL" id="EFO90091.1"/>
    </source>
</evidence>
<gene>
    <name evidence="1" type="ORF">CRE_20944</name>
</gene>
<accession>E3N933</accession>
<sequence length="172" mass="20265">MEATIVCAVPELRMFSVISQDMRSTDMEAKECTVGNVYFTDDGKMISFPELPSDLWIPDYVLMKQEHHRQKREAHLRLGGPNNAINRREKFATPLIYKYFKVDALEKIPQFDTDPITNPAFGVTNELLRDRAKKYDQERKNSLGSQLIVLKCIRIRQYWYRKFTRTHTSVRF</sequence>
<organism evidence="2">
    <name type="scientific">Caenorhabditis remanei</name>
    <name type="common">Caenorhabditis vulgaris</name>
    <dbReference type="NCBI Taxonomy" id="31234"/>
    <lineage>
        <taxon>Eukaryota</taxon>
        <taxon>Metazoa</taxon>
        <taxon>Ecdysozoa</taxon>
        <taxon>Nematoda</taxon>
        <taxon>Chromadorea</taxon>
        <taxon>Rhabditida</taxon>
        <taxon>Rhabditina</taxon>
        <taxon>Rhabditomorpha</taxon>
        <taxon>Rhabditoidea</taxon>
        <taxon>Rhabditidae</taxon>
        <taxon>Peloderinae</taxon>
        <taxon>Caenorhabditis</taxon>
    </lineage>
</organism>
<dbReference type="AlphaFoldDB" id="E3N933"/>
<dbReference type="InParanoid" id="E3N933"/>